<dbReference type="RefSeq" id="WP_009143971.1">
    <property type="nucleotide sequence ID" value="NZ_GL831051.1"/>
</dbReference>
<reference evidence="1 2" key="1">
    <citation type="submission" date="2011-01" db="EMBL/GenBank/DDBJ databases">
        <authorList>
            <person name="Weinstock G."/>
            <person name="Sodergren E."/>
            <person name="Clifton S."/>
            <person name="Fulton L."/>
            <person name="Fulton B."/>
            <person name="Courtney L."/>
            <person name="Fronick C."/>
            <person name="Harrison M."/>
            <person name="Strong C."/>
            <person name="Farmer C."/>
            <person name="Delahaunty K."/>
            <person name="Markovic C."/>
            <person name="Hall O."/>
            <person name="Minx P."/>
            <person name="Tomlinson C."/>
            <person name="Mitreva M."/>
            <person name="Hou S."/>
            <person name="Chen J."/>
            <person name="Wollam A."/>
            <person name="Pepin K.H."/>
            <person name="Johnson M."/>
            <person name="Bhonagiri V."/>
            <person name="Zhang X."/>
            <person name="Suruliraj S."/>
            <person name="Warren W."/>
            <person name="Chinwalla A."/>
            <person name="Mardis E.R."/>
            <person name="Wilson R.K."/>
        </authorList>
    </citation>
    <scope>NUCLEOTIDE SEQUENCE [LARGE SCALE GENOMIC DNA]</scope>
    <source>
        <strain evidence="2">DSM 22608 / JCM 16073 / KCTC 15190 / YIT 12066</strain>
    </source>
</reference>
<protein>
    <submittedName>
        <fullName evidence="1">Uncharacterized protein</fullName>
    </submittedName>
</protein>
<dbReference type="AlphaFoldDB" id="E8LM33"/>
<dbReference type="Proteomes" id="UP000018458">
    <property type="component" value="Unassembled WGS sequence"/>
</dbReference>
<gene>
    <name evidence="1" type="ORF">HMPREF9444_01807</name>
</gene>
<evidence type="ECO:0000313" key="2">
    <source>
        <dbReference type="Proteomes" id="UP000018458"/>
    </source>
</evidence>
<keyword evidence="2" id="KW-1185">Reference proteome</keyword>
<evidence type="ECO:0000313" key="1">
    <source>
        <dbReference type="EMBL" id="EFY06421.1"/>
    </source>
</evidence>
<accession>E8LM33</accession>
<comment type="caution">
    <text evidence="1">The sequence shown here is derived from an EMBL/GenBank/DDBJ whole genome shotgun (WGS) entry which is preliminary data.</text>
</comment>
<organism evidence="1 2">
    <name type="scientific">Succinatimonas hippei (strain DSM 22608 / JCM 16073 / KCTC 15190 / YIT 12066)</name>
    <dbReference type="NCBI Taxonomy" id="762983"/>
    <lineage>
        <taxon>Bacteria</taxon>
        <taxon>Pseudomonadati</taxon>
        <taxon>Pseudomonadota</taxon>
        <taxon>Gammaproteobacteria</taxon>
        <taxon>Aeromonadales</taxon>
        <taxon>Succinivibrionaceae</taxon>
        <taxon>Succinatimonas</taxon>
    </lineage>
</organism>
<dbReference type="HOGENOM" id="CLU_385387_0_0_6"/>
<dbReference type="STRING" id="762983.HMPREF9444_01807"/>
<proteinExistence type="predicted"/>
<dbReference type="EMBL" id="AEVO01000123">
    <property type="protein sequence ID" value="EFY06421.1"/>
    <property type="molecule type" value="Genomic_DNA"/>
</dbReference>
<name>E8LM33_SUCHY</name>
<sequence>MSNSPDIIKSAADFTRAQSEGLGFHLNSKNEVKTHGKFIAVLYRIRDLFRSQNTINEEKTKLSEALQKILSSHSNSMTADPGADPNLNPAELANLKHNIKLAADSAVNFNKPGVDVKKLESAVYARLGTALSPKELDVVKKEILRYGNSQLEAMHSLELKLQKQAADKNESYLMSSRQIEDYEGLVSSYLACIASGSESSEIKMLPSLSKFNIIDNFLQNHPGCEFSRDQKLAMISHVDSLAADKLAELNRTDPQHAKKYLSDEEYNELCTDYFNSIIKNERPEAEVGDSSDSPAKNVVPTDAKQRRAVIEAEIIRIANLYDMKVPENLDAAIKEIEAVCIEGTTTEELAMRVDEFVTSGLLQKSVSERSNEVNSKTVPADETQRRSLIKAEIIRIAKLYDVKVPDNLDPAVKNIENICTADTTKDDLGMYIDQLITSGSLNDIDSQAGRRGLALQVKEVPDCRMPVSNGNPITQGQLFRQQAGSNTCFILSIFNGLCNSAQGTRWLNEHVTQDLVQKGTLHFHPRDTQNRESDIEINIHSSAVQQVRYQVLSRNGSDCMSDFEAACARAYMDYFDQGYDMAFRDAMKSAFGSFSTLTDQAYKPGQYGEAIVMANILGLYADARSSIPSSSLRANRQAIITLVQDFLRNNKGIVLFHKNSSHFTAVQDVSDNGDFTELDSLDTSVTKQLKFDTVAASPINLVFISFTKENQFNAGAA</sequence>